<reference evidence="1 2" key="1">
    <citation type="submission" date="2023-02" db="EMBL/GenBank/DDBJ databases">
        <title>Genome sequence of Sphingobacterium sp. KACC 22765.</title>
        <authorList>
            <person name="Kim S."/>
            <person name="Heo J."/>
            <person name="Kwon S.-W."/>
        </authorList>
    </citation>
    <scope>NUCLEOTIDE SEQUENCE [LARGE SCALE GENOMIC DNA]</scope>
    <source>
        <strain evidence="1 2">KACC 22765</strain>
    </source>
</reference>
<evidence type="ECO:0000313" key="1">
    <source>
        <dbReference type="EMBL" id="WDF68129.1"/>
    </source>
</evidence>
<sequence>MNSLSICIWIETNGKRMFRYLPAITMRCTVSSSITVLCLLLLSSGCAKKVPDSYQIIAEGLSLPDQTIFLLDTYSSNVVDSTVIKGGHFEFNIAKDKIKSRLMGIQYFDEDRDKKALLRFPFGNSRKSFHNWFFVEDDMTKLAEFEEEDEKGANAGYYARVDKDGYENRLVRQYPNLKLSGNVEYDKILADYRKRILEHNDSKFFVGCLFNNRTAFDKSDLKNLFELFSPDAKASFYGRILSAFFDADAPSSFTLASARVGLVQDVDRRAALNILAFRGYVMAPFLQENPYLDSLAHRYAGNELVYFSHISTEKDRLNWKASLQLYRPSWPQFVVDKTSVDFLYFKYNFRGLPLIVFTDEYGRVIRRIEGYKQARLVDYEGIIRENL</sequence>
<dbReference type="EMBL" id="CP117880">
    <property type="protein sequence ID" value="WDF68129.1"/>
    <property type="molecule type" value="Genomic_DNA"/>
</dbReference>
<protein>
    <submittedName>
        <fullName evidence="1">Uncharacterized protein</fullName>
    </submittedName>
</protein>
<dbReference type="Gene3D" id="3.40.30.10">
    <property type="entry name" value="Glutaredoxin"/>
    <property type="match status" value="1"/>
</dbReference>
<proteinExistence type="predicted"/>
<gene>
    <name evidence="1" type="ORF">PQ465_17750</name>
</gene>
<accession>A0ABY7WL98</accession>
<dbReference type="RefSeq" id="WP_274266862.1">
    <property type="nucleotide sequence ID" value="NZ_CP117880.1"/>
</dbReference>
<dbReference type="InterPro" id="IPR036249">
    <property type="entry name" value="Thioredoxin-like_sf"/>
</dbReference>
<evidence type="ECO:0000313" key="2">
    <source>
        <dbReference type="Proteomes" id="UP001221558"/>
    </source>
</evidence>
<keyword evidence="2" id="KW-1185">Reference proteome</keyword>
<name>A0ABY7WL98_9SPHI</name>
<dbReference type="SUPFAM" id="SSF52833">
    <property type="entry name" value="Thioredoxin-like"/>
    <property type="match status" value="1"/>
</dbReference>
<organism evidence="1 2">
    <name type="scientific">Sphingobacterium oryzagri</name>
    <dbReference type="NCBI Taxonomy" id="3025669"/>
    <lineage>
        <taxon>Bacteria</taxon>
        <taxon>Pseudomonadati</taxon>
        <taxon>Bacteroidota</taxon>
        <taxon>Sphingobacteriia</taxon>
        <taxon>Sphingobacteriales</taxon>
        <taxon>Sphingobacteriaceae</taxon>
        <taxon>Sphingobacterium</taxon>
    </lineage>
</organism>
<dbReference type="Proteomes" id="UP001221558">
    <property type="component" value="Chromosome"/>
</dbReference>